<proteinExistence type="inferred from homology"/>
<dbReference type="PANTHER" id="PTHR17920:SF22">
    <property type="entry name" value="DUF726 DOMAIN PROTEIN (AFU_ORTHOLOGUE AFUA_2G12860)"/>
    <property type="match status" value="1"/>
</dbReference>
<evidence type="ECO:0000256" key="1">
    <source>
        <dbReference type="ARBA" id="ARBA00004141"/>
    </source>
</evidence>
<keyword evidence="9" id="KW-1185">Reference proteome</keyword>
<feature type="region of interest" description="Disordered" evidence="6">
    <location>
        <begin position="50"/>
        <end position="74"/>
    </location>
</feature>
<feature type="region of interest" description="Disordered" evidence="6">
    <location>
        <begin position="707"/>
        <end position="742"/>
    </location>
</feature>
<feature type="compositionally biased region" description="Polar residues" evidence="6">
    <location>
        <begin position="713"/>
        <end position="726"/>
    </location>
</feature>
<reference evidence="8 9" key="1">
    <citation type="journal article" date="2024" name="Commun. Biol.">
        <title>Comparative genomic analysis of thermophilic fungi reveals convergent evolutionary adaptations and gene losses.</title>
        <authorList>
            <person name="Steindorff A.S."/>
            <person name="Aguilar-Pontes M.V."/>
            <person name="Robinson A.J."/>
            <person name="Andreopoulos B."/>
            <person name="LaButti K."/>
            <person name="Kuo A."/>
            <person name="Mondo S."/>
            <person name="Riley R."/>
            <person name="Otillar R."/>
            <person name="Haridas S."/>
            <person name="Lipzen A."/>
            <person name="Grimwood J."/>
            <person name="Schmutz J."/>
            <person name="Clum A."/>
            <person name="Reid I.D."/>
            <person name="Moisan M.C."/>
            <person name="Butler G."/>
            <person name="Nguyen T.T.M."/>
            <person name="Dewar K."/>
            <person name="Conant G."/>
            <person name="Drula E."/>
            <person name="Henrissat B."/>
            <person name="Hansel C."/>
            <person name="Singer S."/>
            <person name="Hutchinson M.I."/>
            <person name="de Vries R.P."/>
            <person name="Natvig D.O."/>
            <person name="Powell A.J."/>
            <person name="Tsang A."/>
            <person name="Grigoriev I.V."/>
        </authorList>
    </citation>
    <scope>NUCLEOTIDE SEQUENCE [LARGE SCALE GENOMIC DNA]</scope>
    <source>
        <strain evidence="8 9">CBS 494.80</strain>
    </source>
</reference>
<feature type="transmembrane region" description="Helical" evidence="7">
    <location>
        <begin position="274"/>
        <end position="298"/>
    </location>
</feature>
<feature type="compositionally biased region" description="Polar residues" evidence="6">
    <location>
        <begin position="855"/>
        <end position="866"/>
    </location>
</feature>
<feature type="region of interest" description="Disordered" evidence="6">
    <location>
        <begin position="118"/>
        <end position="149"/>
    </location>
</feature>
<sequence>MAPSASDLKLVLNPARRRALSALMGNIIAHMRLKVEAPFNGPQTEVAPLFSGGSYSRDDSASPISSPSLDPEAEARKRRLEARLEKSLSAPKLQELEKNALQYFDKWAAEVRAQFKKTCEGPEDPKSEQRREEWLATKNPAPPPYTSISSDMKDVAAEVETEAREMQDAKDVLLLQSLYHPIPTRLTTISKEDRTCVVSCMVLLLLSLGHYSAHSRVLLCYLTSAFALPMSVLTKEETEIAQTLLLASKVLTADAETKKRQAENASSRRWKVGLASVAGAAVIGITGGLAAPIVAGAIGGIMGGVGLGGVASFLGIFAMNGALVGSLFGAFGGKMTGEMVDNYAKEVSDFKFLPLASEWGEYGTKEEAETEGRRLRVTIGVNGWLNDKDDVVKPWRVLGRETEVFALRYEMEALIALGTSLKSMVSSYAWSFVKVEILKRTVLATLWSALWPVYLLKMATSIDNPFAVAKNRSEKAGEVLADALINKAQGERPVTLIGYSLGSRVIYSCLKSLAERKAFGLIESVVFIGSPVPSNSSNWRVMRSVVSGKIINVYSENDYILAFLYRATSIQFGVAGLQEVSDVEGIDNLNLSKEVSGHLRYPDLIGKILKKSGFEGILVEDIEIDRDDVAEIKLLDAENEKKKSIQSSGGGYEDDLISLMDSQPAVAELEGGGMTLGQGFDPRSREKLDTARVQMGREDELREPDIASRETKTPGTNVSSNSITQPRHQHLGFDPEPSDLEPSMRDITRGVSSINVSTQSHDCAYDSDSDRGIQMVDNDSDSDNGDLMEVHAIPMRDDEVYRDKGKVVIAWDEQKSLGAFPRERSIGSGSRVGSGYGYGLSDPGDRVVSDLPPSAGTSQSRSSAEAQPQVGKKKTAKDLGLY</sequence>
<evidence type="ECO:0000256" key="4">
    <source>
        <dbReference type="ARBA" id="ARBA00022989"/>
    </source>
</evidence>
<comment type="similarity">
    <text evidence="2">Belongs to the TMCO4 family.</text>
</comment>
<feature type="compositionally biased region" description="Basic and acidic residues" evidence="6">
    <location>
        <begin position="118"/>
        <end position="135"/>
    </location>
</feature>
<dbReference type="PANTHER" id="PTHR17920">
    <property type="entry name" value="TRANSMEMBRANE AND COILED-COIL DOMAIN-CONTAINING PROTEIN 4 TMCO4"/>
    <property type="match status" value="1"/>
</dbReference>
<evidence type="ECO:0000256" key="5">
    <source>
        <dbReference type="ARBA" id="ARBA00023136"/>
    </source>
</evidence>
<evidence type="ECO:0000256" key="2">
    <source>
        <dbReference type="ARBA" id="ARBA00009824"/>
    </source>
</evidence>
<keyword evidence="3 7" id="KW-0812">Transmembrane</keyword>
<comment type="subcellular location">
    <subcellularLocation>
        <location evidence="1">Membrane</location>
        <topology evidence="1">Multi-pass membrane protein</topology>
    </subcellularLocation>
</comment>
<evidence type="ECO:0008006" key="10">
    <source>
        <dbReference type="Google" id="ProtNLM"/>
    </source>
</evidence>
<dbReference type="Gene3D" id="3.40.50.1820">
    <property type="entry name" value="alpha/beta hydrolase"/>
    <property type="match status" value="1"/>
</dbReference>
<evidence type="ECO:0000313" key="8">
    <source>
        <dbReference type="EMBL" id="KAL2066400.1"/>
    </source>
</evidence>
<organism evidence="8 9">
    <name type="scientific">Oculimacula yallundae</name>
    <dbReference type="NCBI Taxonomy" id="86028"/>
    <lineage>
        <taxon>Eukaryota</taxon>
        <taxon>Fungi</taxon>
        <taxon>Dikarya</taxon>
        <taxon>Ascomycota</taxon>
        <taxon>Pezizomycotina</taxon>
        <taxon>Leotiomycetes</taxon>
        <taxon>Helotiales</taxon>
        <taxon>Ploettnerulaceae</taxon>
        <taxon>Oculimacula</taxon>
    </lineage>
</organism>
<keyword evidence="4 7" id="KW-1133">Transmembrane helix</keyword>
<dbReference type="SUPFAM" id="SSF53474">
    <property type="entry name" value="alpha/beta-Hydrolases"/>
    <property type="match status" value="1"/>
</dbReference>
<dbReference type="Proteomes" id="UP001595075">
    <property type="component" value="Unassembled WGS sequence"/>
</dbReference>
<keyword evidence="5 7" id="KW-0472">Membrane</keyword>
<feature type="region of interest" description="Disordered" evidence="6">
    <location>
        <begin position="818"/>
        <end position="882"/>
    </location>
</feature>
<dbReference type="InterPro" id="IPR029058">
    <property type="entry name" value="AB_hydrolase_fold"/>
</dbReference>
<evidence type="ECO:0000256" key="3">
    <source>
        <dbReference type="ARBA" id="ARBA00022692"/>
    </source>
</evidence>
<feature type="transmembrane region" description="Helical" evidence="7">
    <location>
        <begin position="310"/>
        <end position="331"/>
    </location>
</feature>
<gene>
    <name evidence="8" type="ORF">VTL71DRAFT_2471</name>
</gene>
<accession>A0ABR4C9G5</accession>
<evidence type="ECO:0000256" key="7">
    <source>
        <dbReference type="SAM" id="Phobius"/>
    </source>
</evidence>
<dbReference type="InterPro" id="IPR007941">
    <property type="entry name" value="DUF726"/>
</dbReference>
<dbReference type="EMBL" id="JAZHXI010000011">
    <property type="protein sequence ID" value="KAL2066400.1"/>
    <property type="molecule type" value="Genomic_DNA"/>
</dbReference>
<evidence type="ECO:0000256" key="6">
    <source>
        <dbReference type="SAM" id="MobiDB-lite"/>
    </source>
</evidence>
<comment type="caution">
    <text evidence="8">The sequence shown here is derived from an EMBL/GenBank/DDBJ whole genome shotgun (WGS) entry which is preliminary data.</text>
</comment>
<dbReference type="Pfam" id="PF05277">
    <property type="entry name" value="DUF726"/>
    <property type="match status" value="1"/>
</dbReference>
<protein>
    <recommendedName>
        <fullName evidence="10">DUF726-domain-containing protein</fullName>
    </recommendedName>
</protein>
<name>A0ABR4C9G5_9HELO</name>
<evidence type="ECO:0000313" key="9">
    <source>
        <dbReference type="Proteomes" id="UP001595075"/>
    </source>
</evidence>